<sequence>MASEQAASAAPLVKPKSAFAHFQKHITSAVREELKNRGSTDITDVNDTDPANLGAVQREVSARWNNLTPEEREPFLDAAKVDRERYDEECLLRDRQVEEERERRRQDRYALDVDGKRERKVTVETIVKEKREKKPAKPLTDEQSETKRKRDEVSQLAKDAKDELRAEEERQKEDLKTKKANAASARLNYLLGQSDIFKHFGVKAPAVKGSSKAATTKKKKSEREEDDELLHDKHDTVRLTVQPSVIKFGTMRQYQLEGLSWMVNLANQGINGILADEMGLGKTLQTISVLGYFKEFQNISGPHLVLVPKSTLSNWLNEFNRWCPSLRAIKFHGDKVERDRVVDQLLCPGLAADKRKFDVCVTTFEMCLKAKSTLSKFAWHYLIIDEAHRIKNESSQFSMIVRTMATEHRLLLTGTPLQNNLHELWALLNFLLPDVFSSSEQFDEWFNLDTEDEEAKKQMITQLHRILRPFMLRRLKADVEKSLPPKKETLLFVGMTPMQKALYKTLLLRDMNTLTGGSAASKSALQNIVMQLRKCCGHPYLFEGQEDRSLPPLGDHVVDNCGKMILMDKLLKRLKARGSRVLIFSQMTRVLDIMEDFCRMRAYGYCRIDGNTSYDDRESSIEDYNAPNSSKFIFLLSTRAGGLGINLYTADIVILYDSDWNPQADLQAQDRAHRIGQKKEVNVYRFVTANSVEEKIIERAQQKLKLDAMVVQQGRLQEKQKNLTKNDMLDMIRFGADEVKMHLILLYVTIISLGRVVSTDKPRHNEISLERPQYLDFCVALDCCAWMDSLSFWGKPKLMSFWKYQFIEALMYTYICIYFGIRPAKVDFSTSHRTLLWRSSVLTRLVGRLPRMDEWQFYNRRRMTEIHDIEVSAYELAKASGDAVDSTSMYLSPALQAEKEHLIQTAFGDWNKPHFFLFVKLLARYGRSNLAAIAREMVKPYDEVARYADTFFTRGSELTDWDKIRKSIEKGESKLLEIQRLADQTALKIKRYANPYDDLVINYQGKGGKLFTEEEDRLLLCLVHTYGYGSWEKIKREIHAAPVCAFDYYLRSRSAAELGRRCDALMRICEKDNVDFDLKEKKDAALQRELADQRDELAKRIADAKAELNRNQALVDEKIMKEAKKMQAAREAKRQKKETKADVDSAKVDDALPEPVREELRQMIAQSTDKEASTIALKFCAKHVKCQLSQVLAIIQLYAAPIAHSKPGQPAWRLHPEYAVALSSSRSRKRPLDDDESKDGAAAASSKDSPRLPKSPWSPSAMKQASSKKAKKRTISLYIYQ</sequence>
<feature type="region of interest" description="Disordered" evidence="11">
    <location>
        <begin position="208"/>
        <end position="229"/>
    </location>
</feature>
<dbReference type="Gene3D" id="1.10.30.10">
    <property type="entry name" value="High mobility group box domain"/>
    <property type="match status" value="1"/>
</dbReference>
<dbReference type="PANTHER" id="PTHR45623">
    <property type="entry name" value="CHROMODOMAIN-HELICASE-DNA-BINDING PROTEIN 3-RELATED-RELATED"/>
    <property type="match status" value="1"/>
</dbReference>
<dbReference type="SUPFAM" id="SSF52540">
    <property type="entry name" value="P-loop containing nucleoside triphosphate hydrolases"/>
    <property type="match status" value="2"/>
</dbReference>
<dbReference type="Pfam" id="PF00176">
    <property type="entry name" value="SNF2-rel_dom"/>
    <property type="match status" value="1"/>
</dbReference>
<proteinExistence type="inferred from homology"/>
<dbReference type="CDD" id="cd18793">
    <property type="entry name" value="SF2_C_SNF"/>
    <property type="match status" value="1"/>
</dbReference>
<dbReference type="InterPro" id="IPR001650">
    <property type="entry name" value="Helicase_C-like"/>
</dbReference>
<dbReference type="InterPro" id="IPR014001">
    <property type="entry name" value="Helicase_ATP-bd"/>
</dbReference>
<evidence type="ECO:0000256" key="5">
    <source>
        <dbReference type="ARBA" id="ARBA00022806"/>
    </source>
</evidence>
<dbReference type="SMART" id="SM00487">
    <property type="entry name" value="DEXDc"/>
    <property type="match status" value="1"/>
</dbReference>
<evidence type="ECO:0000256" key="7">
    <source>
        <dbReference type="ARBA" id="ARBA00023054"/>
    </source>
</evidence>
<comment type="similarity">
    <text evidence="2">Belongs to the SNF2/RAD54 helicase family. ISWI subfamily.</text>
</comment>
<dbReference type="InterPro" id="IPR000330">
    <property type="entry name" value="SNF2_N"/>
</dbReference>
<evidence type="ECO:0000256" key="2">
    <source>
        <dbReference type="ARBA" id="ARBA00009687"/>
    </source>
</evidence>
<evidence type="ECO:0000256" key="1">
    <source>
        <dbReference type="ARBA" id="ARBA00004123"/>
    </source>
</evidence>
<dbReference type="GO" id="GO:0004386">
    <property type="term" value="F:helicase activity"/>
    <property type="evidence" value="ECO:0007669"/>
    <property type="project" value="UniProtKB-KW"/>
</dbReference>
<keyword evidence="6" id="KW-0067">ATP-binding</keyword>
<dbReference type="GO" id="GO:0003682">
    <property type="term" value="F:chromatin binding"/>
    <property type="evidence" value="ECO:0007669"/>
    <property type="project" value="TreeGrafter"/>
</dbReference>
<evidence type="ECO:0000256" key="3">
    <source>
        <dbReference type="ARBA" id="ARBA00022741"/>
    </source>
</evidence>
<dbReference type="Pfam" id="PF09111">
    <property type="entry name" value="SLIDE"/>
    <property type="match status" value="1"/>
</dbReference>
<feature type="region of interest" description="Disordered" evidence="11">
    <location>
        <begin position="129"/>
        <end position="179"/>
    </location>
</feature>
<dbReference type="InterPro" id="IPR036910">
    <property type="entry name" value="HMG_box_dom_sf"/>
</dbReference>
<dbReference type="GO" id="GO:0003677">
    <property type="term" value="F:DNA binding"/>
    <property type="evidence" value="ECO:0007669"/>
    <property type="project" value="UniProtKB-UniRule"/>
</dbReference>
<dbReference type="OrthoDB" id="5857104at2759"/>
<dbReference type="STRING" id="112090.W4FHL7"/>
<dbReference type="InterPro" id="IPR015195">
    <property type="entry name" value="SLIDE"/>
</dbReference>
<dbReference type="SMART" id="SM00490">
    <property type="entry name" value="HELICc"/>
    <property type="match status" value="1"/>
</dbReference>
<dbReference type="SUPFAM" id="SSF46689">
    <property type="entry name" value="Homeodomain-like"/>
    <property type="match status" value="1"/>
</dbReference>
<dbReference type="InterPro" id="IPR009057">
    <property type="entry name" value="Homeodomain-like_sf"/>
</dbReference>
<dbReference type="InterPro" id="IPR044754">
    <property type="entry name" value="Isw1/2_DEXHc"/>
</dbReference>
<feature type="domain" description="Helicase C-terminal" evidence="14">
    <location>
        <begin position="566"/>
        <end position="717"/>
    </location>
</feature>
<comment type="subcellular location">
    <subcellularLocation>
        <location evidence="1">Nucleus</location>
    </subcellularLocation>
</comment>
<dbReference type="GO" id="GO:0034728">
    <property type="term" value="P:nucleosome organization"/>
    <property type="evidence" value="ECO:0007669"/>
    <property type="project" value="TreeGrafter"/>
</dbReference>
<dbReference type="PROSITE" id="PS00690">
    <property type="entry name" value="DEAH_ATP_HELICASE"/>
    <property type="match status" value="1"/>
</dbReference>
<evidence type="ECO:0000259" key="12">
    <source>
        <dbReference type="PROSITE" id="PS50118"/>
    </source>
</evidence>
<dbReference type="VEuPathDB" id="FungiDB:H257_16693"/>
<dbReference type="InterPro" id="IPR001005">
    <property type="entry name" value="SANT/Myb"/>
</dbReference>
<evidence type="ECO:0000256" key="4">
    <source>
        <dbReference type="ARBA" id="ARBA00022801"/>
    </source>
</evidence>
<dbReference type="CDD" id="cd00084">
    <property type="entry name" value="HMG-box_SF"/>
    <property type="match status" value="1"/>
</dbReference>
<organism evidence="15">
    <name type="scientific">Aphanomyces astaci</name>
    <name type="common">Crayfish plague agent</name>
    <dbReference type="NCBI Taxonomy" id="112090"/>
    <lineage>
        <taxon>Eukaryota</taxon>
        <taxon>Sar</taxon>
        <taxon>Stramenopiles</taxon>
        <taxon>Oomycota</taxon>
        <taxon>Saprolegniomycetes</taxon>
        <taxon>Saprolegniales</taxon>
        <taxon>Verrucalvaceae</taxon>
        <taxon>Aphanomyces</taxon>
    </lineage>
</organism>
<keyword evidence="4" id="KW-0378">Hydrolase</keyword>
<evidence type="ECO:0000259" key="14">
    <source>
        <dbReference type="PROSITE" id="PS51194"/>
    </source>
</evidence>
<protein>
    <recommendedName>
        <fullName evidence="16">Chromatin-remodeling complex ATPase chain</fullName>
    </recommendedName>
</protein>
<keyword evidence="8 9" id="KW-0539">Nucleus</keyword>
<reference evidence="15" key="1">
    <citation type="submission" date="2013-12" db="EMBL/GenBank/DDBJ databases">
        <title>The Genome Sequence of Aphanomyces astaci APO3.</title>
        <authorList>
            <consortium name="The Broad Institute Genomics Platform"/>
            <person name="Russ C."/>
            <person name="Tyler B."/>
            <person name="van West P."/>
            <person name="Dieguez-Uribeondo J."/>
            <person name="Young S.K."/>
            <person name="Zeng Q."/>
            <person name="Gargeya S."/>
            <person name="Fitzgerald M."/>
            <person name="Abouelleil A."/>
            <person name="Alvarado L."/>
            <person name="Chapman S.B."/>
            <person name="Gainer-Dewar J."/>
            <person name="Goldberg J."/>
            <person name="Griggs A."/>
            <person name="Gujja S."/>
            <person name="Hansen M."/>
            <person name="Howarth C."/>
            <person name="Imamovic A."/>
            <person name="Ireland A."/>
            <person name="Larimer J."/>
            <person name="McCowan C."/>
            <person name="Murphy C."/>
            <person name="Pearson M."/>
            <person name="Poon T.W."/>
            <person name="Priest M."/>
            <person name="Roberts A."/>
            <person name="Saif S."/>
            <person name="Shea T."/>
            <person name="Sykes S."/>
            <person name="Wortman J."/>
            <person name="Nusbaum C."/>
            <person name="Birren B."/>
        </authorList>
    </citation>
    <scope>NUCLEOTIDE SEQUENCE [LARGE SCALE GENOMIC DNA]</scope>
    <source>
        <strain evidence="15">APO3</strain>
    </source>
</reference>
<evidence type="ECO:0000256" key="6">
    <source>
        <dbReference type="ARBA" id="ARBA00022840"/>
    </source>
</evidence>
<dbReference type="Gene3D" id="3.40.50.10810">
    <property type="entry name" value="Tandem AAA-ATPase domain"/>
    <property type="match status" value="1"/>
</dbReference>
<dbReference type="PROSITE" id="PS51192">
    <property type="entry name" value="HELICASE_ATP_BIND_1"/>
    <property type="match status" value="1"/>
</dbReference>
<keyword evidence="3" id="KW-0547">Nucleotide-binding</keyword>
<evidence type="ECO:0000313" key="15">
    <source>
        <dbReference type="EMBL" id="ETV67002.1"/>
    </source>
</evidence>
<keyword evidence="9" id="KW-0238">DNA-binding</keyword>
<dbReference type="InterPro" id="IPR002464">
    <property type="entry name" value="DNA/RNA_helicase_DEAH_CS"/>
</dbReference>
<evidence type="ECO:0000256" key="11">
    <source>
        <dbReference type="SAM" id="MobiDB-lite"/>
    </source>
</evidence>
<dbReference type="InterPro" id="IPR027417">
    <property type="entry name" value="P-loop_NTPase"/>
</dbReference>
<evidence type="ECO:0000256" key="8">
    <source>
        <dbReference type="ARBA" id="ARBA00023242"/>
    </source>
</evidence>
<dbReference type="InterPro" id="IPR038718">
    <property type="entry name" value="SNF2-like_sf"/>
</dbReference>
<dbReference type="SMART" id="SM00398">
    <property type="entry name" value="HMG"/>
    <property type="match status" value="1"/>
</dbReference>
<dbReference type="Pfam" id="PF09011">
    <property type="entry name" value="HMG_box_2"/>
    <property type="match status" value="1"/>
</dbReference>
<dbReference type="GO" id="GO:0042393">
    <property type="term" value="F:histone binding"/>
    <property type="evidence" value="ECO:0007669"/>
    <property type="project" value="TreeGrafter"/>
</dbReference>
<dbReference type="PROSITE" id="PS51194">
    <property type="entry name" value="HELICASE_CTER"/>
    <property type="match status" value="1"/>
</dbReference>
<dbReference type="SUPFAM" id="SSF47095">
    <property type="entry name" value="HMG-box"/>
    <property type="match status" value="1"/>
</dbReference>
<keyword evidence="5" id="KW-0347">Helicase</keyword>
<dbReference type="Gene3D" id="3.40.50.300">
    <property type="entry name" value="P-loop containing nucleotide triphosphate hydrolases"/>
    <property type="match status" value="1"/>
</dbReference>
<dbReference type="Gene3D" id="1.10.10.60">
    <property type="entry name" value="Homeodomain-like"/>
    <property type="match status" value="2"/>
</dbReference>
<dbReference type="RefSeq" id="XP_009843519.1">
    <property type="nucleotide sequence ID" value="XM_009845217.1"/>
</dbReference>
<dbReference type="CDD" id="cd00167">
    <property type="entry name" value="SANT"/>
    <property type="match status" value="1"/>
</dbReference>
<dbReference type="EMBL" id="KI913203">
    <property type="protein sequence ID" value="ETV67002.1"/>
    <property type="molecule type" value="Genomic_DNA"/>
</dbReference>
<feature type="domain" description="Helicase ATP-binding" evidence="13">
    <location>
        <begin position="263"/>
        <end position="434"/>
    </location>
</feature>
<dbReference type="GeneID" id="20818689"/>
<dbReference type="GO" id="GO:0005634">
    <property type="term" value="C:nucleus"/>
    <property type="evidence" value="ECO:0007669"/>
    <property type="project" value="UniProtKB-SubCell"/>
</dbReference>
<feature type="domain" description="HMG box" evidence="12">
    <location>
        <begin position="12"/>
        <end position="89"/>
    </location>
</feature>
<feature type="compositionally biased region" description="Basic and acidic residues" evidence="11">
    <location>
        <begin position="144"/>
        <end position="177"/>
    </location>
</feature>
<dbReference type="InterPro" id="IPR049730">
    <property type="entry name" value="SNF2/RAD54-like_C"/>
</dbReference>
<evidence type="ECO:0000256" key="9">
    <source>
        <dbReference type="PROSITE-ProRule" id="PRU00267"/>
    </source>
</evidence>
<dbReference type="PROSITE" id="PS50118">
    <property type="entry name" value="HMG_BOX_2"/>
    <property type="match status" value="1"/>
</dbReference>
<dbReference type="GO" id="GO:0140658">
    <property type="term" value="F:ATP-dependent chromatin remodeler activity"/>
    <property type="evidence" value="ECO:0007669"/>
    <property type="project" value="TreeGrafter"/>
</dbReference>
<dbReference type="FunFam" id="3.40.50.10810:FF:000015">
    <property type="entry name" value="lymphoid-specific helicase isoform X1"/>
    <property type="match status" value="1"/>
</dbReference>
<gene>
    <name evidence="15" type="ORF">H257_16693</name>
</gene>
<evidence type="ECO:0000256" key="10">
    <source>
        <dbReference type="SAM" id="Coils"/>
    </source>
</evidence>
<feature type="DNA-binding region" description="HMG box" evidence="9">
    <location>
        <begin position="12"/>
        <end position="89"/>
    </location>
</feature>
<name>W4FHL7_APHAT</name>
<evidence type="ECO:0008006" key="16">
    <source>
        <dbReference type="Google" id="ProtNLM"/>
    </source>
</evidence>
<dbReference type="GO" id="GO:0016887">
    <property type="term" value="F:ATP hydrolysis activity"/>
    <property type="evidence" value="ECO:0007669"/>
    <property type="project" value="TreeGrafter"/>
</dbReference>
<feature type="region of interest" description="Disordered" evidence="11">
    <location>
        <begin position="1223"/>
        <end position="1273"/>
    </location>
</feature>
<feature type="coiled-coil region" evidence="10">
    <location>
        <begin position="1087"/>
        <end position="1149"/>
    </location>
</feature>
<dbReference type="FunFam" id="3.40.50.300:FF:000082">
    <property type="entry name" value="ISWI chromatin remodeling complex ATPase ISW1"/>
    <property type="match status" value="1"/>
</dbReference>
<dbReference type="SMART" id="SM00717">
    <property type="entry name" value="SANT"/>
    <property type="match status" value="2"/>
</dbReference>
<keyword evidence="7 10" id="KW-0175">Coiled coil</keyword>
<evidence type="ECO:0000259" key="13">
    <source>
        <dbReference type="PROSITE" id="PS51192"/>
    </source>
</evidence>
<dbReference type="PANTHER" id="PTHR45623:SF49">
    <property type="entry name" value="SWI_SNF-RELATED MATRIX-ASSOCIATED ACTIN-DEPENDENT REGULATOR OF CHROMATIN SUBFAMILY A MEMBER 5"/>
    <property type="match status" value="1"/>
</dbReference>
<feature type="region of interest" description="Disordered" evidence="11">
    <location>
        <begin position="33"/>
        <end position="52"/>
    </location>
</feature>
<dbReference type="GO" id="GO:0000785">
    <property type="term" value="C:chromatin"/>
    <property type="evidence" value="ECO:0007669"/>
    <property type="project" value="TreeGrafter"/>
</dbReference>
<dbReference type="Pfam" id="PF00271">
    <property type="entry name" value="Helicase_C"/>
    <property type="match status" value="1"/>
</dbReference>
<accession>W4FHL7</accession>
<dbReference type="InterPro" id="IPR009071">
    <property type="entry name" value="HMG_box_dom"/>
</dbReference>
<dbReference type="CDD" id="cd17997">
    <property type="entry name" value="DEXHc_SMARCA1_SMARCA5"/>
    <property type="match status" value="1"/>
</dbReference>
<dbReference type="GO" id="GO:0005524">
    <property type="term" value="F:ATP binding"/>
    <property type="evidence" value="ECO:0007669"/>
    <property type="project" value="UniProtKB-KW"/>
</dbReference>